<accession>A0A553K0E0</accession>
<protein>
    <submittedName>
        <fullName evidence="2">Uncharacterized protein</fullName>
    </submittedName>
</protein>
<evidence type="ECO:0000313" key="2">
    <source>
        <dbReference type="EMBL" id="TRY18171.1"/>
    </source>
</evidence>
<reference evidence="2 3" key="1">
    <citation type="submission" date="2019-07" db="EMBL/GenBank/DDBJ databases">
        <authorList>
            <person name="Zhou L.-Y."/>
        </authorList>
    </citation>
    <scope>NUCLEOTIDE SEQUENCE [LARGE SCALE GENOMIC DNA]</scope>
    <source>
        <strain evidence="2 3">YIM 101269</strain>
    </source>
</reference>
<evidence type="ECO:0000256" key="1">
    <source>
        <dbReference type="SAM" id="Phobius"/>
    </source>
</evidence>
<feature type="transmembrane region" description="Helical" evidence="1">
    <location>
        <begin position="98"/>
        <end position="125"/>
    </location>
</feature>
<dbReference type="RefSeq" id="WP_143938147.1">
    <property type="nucleotide sequence ID" value="NZ_VKKG01000003.1"/>
</dbReference>
<dbReference type="OrthoDB" id="2898516at2"/>
<dbReference type="EMBL" id="VKKG01000003">
    <property type="protein sequence ID" value="TRY18171.1"/>
    <property type="molecule type" value="Genomic_DNA"/>
</dbReference>
<feature type="transmembrane region" description="Helical" evidence="1">
    <location>
        <begin position="39"/>
        <end position="58"/>
    </location>
</feature>
<gene>
    <name evidence="2" type="ORF">FOJ82_08950</name>
</gene>
<feature type="transmembrane region" description="Helical" evidence="1">
    <location>
        <begin position="65"/>
        <end position="86"/>
    </location>
</feature>
<name>A0A553K0E0_9ACTN</name>
<proteinExistence type="predicted"/>
<sequence length="140" mass="14653">MNTIKSLQWSLIAGLGALALVRPLVSMVEHQLDVSDPPVVPIIITLVISAVWIAVVGLSKTAHPVLTLLFTGLTYAVLSIILSGILSPILTGELQGPLAIRIAIIPVLLTNAIWGLAAGGLALLLQGLRGVRSRVATESR</sequence>
<evidence type="ECO:0000313" key="3">
    <source>
        <dbReference type="Proteomes" id="UP000317638"/>
    </source>
</evidence>
<keyword evidence="1" id="KW-1133">Transmembrane helix</keyword>
<dbReference type="Proteomes" id="UP000317638">
    <property type="component" value="Unassembled WGS sequence"/>
</dbReference>
<keyword evidence="3" id="KW-1185">Reference proteome</keyword>
<comment type="caution">
    <text evidence="2">The sequence shown here is derived from an EMBL/GenBank/DDBJ whole genome shotgun (WGS) entry which is preliminary data.</text>
</comment>
<dbReference type="AlphaFoldDB" id="A0A553K0E0"/>
<keyword evidence="1" id="KW-0812">Transmembrane</keyword>
<organism evidence="2 3">
    <name type="scientific">Tessaracoccus rhinocerotis</name>
    <dbReference type="NCBI Taxonomy" id="1689449"/>
    <lineage>
        <taxon>Bacteria</taxon>
        <taxon>Bacillati</taxon>
        <taxon>Actinomycetota</taxon>
        <taxon>Actinomycetes</taxon>
        <taxon>Propionibacteriales</taxon>
        <taxon>Propionibacteriaceae</taxon>
        <taxon>Tessaracoccus</taxon>
    </lineage>
</organism>
<keyword evidence="1" id="KW-0472">Membrane</keyword>